<dbReference type="PANTHER" id="PTHR43547">
    <property type="entry name" value="TWO-COMPONENT HISTIDINE KINASE"/>
    <property type="match status" value="1"/>
</dbReference>
<evidence type="ECO:0000256" key="3">
    <source>
        <dbReference type="ARBA" id="ARBA00012438"/>
    </source>
</evidence>
<dbReference type="SMART" id="SM00448">
    <property type="entry name" value="REC"/>
    <property type="match status" value="2"/>
</dbReference>
<reference evidence="17" key="1">
    <citation type="submission" date="2020-01" db="EMBL/GenBank/DDBJ databases">
        <authorList>
            <person name="Seo Y.L."/>
        </authorList>
    </citation>
    <scope>NUCLEOTIDE SEQUENCE</scope>
    <source>
        <strain evidence="17">R11</strain>
    </source>
</reference>
<comment type="catalytic activity">
    <reaction evidence="1">
        <text>ATP + protein L-histidine = ADP + protein N-phospho-L-histidine.</text>
        <dbReference type="EC" id="2.7.13.3"/>
    </reaction>
</comment>
<dbReference type="InterPro" id="IPR036890">
    <property type="entry name" value="HATPase_C_sf"/>
</dbReference>
<evidence type="ECO:0000256" key="7">
    <source>
        <dbReference type="ARBA" id="ARBA00022692"/>
    </source>
</evidence>
<dbReference type="GO" id="GO:0005886">
    <property type="term" value="C:plasma membrane"/>
    <property type="evidence" value="ECO:0007669"/>
    <property type="project" value="UniProtKB-SubCell"/>
</dbReference>
<dbReference type="Pfam" id="PF00512">
    <property type="entry name" value="HisKA"/>
    <property type="match status" value="1"/>
</dbReference>
<evidence type="ECO:0000256" key="10">
    <source>
        <dbReference type="ARBA" id="ARBA00022840"/>
    </source>
</evidence>
<dbReference type="RefSeq" id="WP_166585893.1">
    <property type="nucleotide sequence ID" value="NZ_WWEO01000042.1"/>
</dbReference>
<evidence type="ECO:0000256" key="13">
    <source>
        <dbReference type="PROSITE-ProRule" id="PRU00169"/>
    </source>
</evidence>
<feature type="domain" description="Histidine kinase" evidence="15">
    <location>
        <begin position="892"/>
        <end position="1113"/>
    </location>
</feature>
<proteinExistence type="predicted"/>
<keyword evidence="7" id="KW-0812">Transmembrane</keyword>
<feature type="modified residue" description="4-aspartylphosphate" evidence="13">
    <location>
        <position position="1323"/>
    </location>
</feature>
<dbReference type="GO" id="GO:0005524">
    <property type="term" value="F:ATP binding"/>
    <property type="evidence" value="ECO:0007669"/>
    <property type="project" value="UniProtKB-KW"/>
</dbReference>
<dbReference type="FunFam" id="2.60.40.10:FF:000791">
    <property type="entry name" value="Two-component system sensor histidine kinase/response regulator"/>
    <property type="match status" value="1"/>
</dbReference>
<dbReference type="InterPro" id="IPR011110">
    <property type="entry name" value="Reg_prop"/>
</dbReference>
<reference evidence="17" key="2">
    <citation type="submission" date="2020-10" db="EMBL/GenBank/DDBJ databases">
        <title>Mucilaginibacter sp. nov., isolated from soil.</title>
        <authorList>
            <person name="Jeon C.O."/>
        </authorList>
    </citation>
    <scope>NUCLEOTIDE SEQUENCE</scope>
    <source>
        <strain evidence="17">R11</strain>
    </source>
</reference>
<keyword evidence="12" id="KW-0472">Membrane</keyword>
<accession>A0A965ZHU0</accession>
<dbReference type="Pfam" id="PF07495">
    <property type="entry name" value="Y_Y_Y"/>
    <property type="match status" value="1"/>
</dbReference>
<evidence type="ECO:0000256" key="8">
    <source>
        <dbReference type="ARBA" id="ARBA00022741"/>
    </source>
</evidence>
<dbReference type="InterPro" id="IPR036097">
    <property type="entry name" value="HisK_dim/P_sf"/>
</dbReference>
<evidence type="ECO:0000256" key="9">
    <source>
        <dbReference type="ARBA" id="ARBA00022777"/>
    </source>
</evidence>
<dbReference type="Gene3D" id="2.60.40.10">
    <property type="entry name" value="Immunoglobulins"/>
    <property type="match status" value="1"/>
</dbReference>
<keyword evidence="5 13" id="KW-0597">Phosphoprotein</keyword>
<evidence type="ECO:0000256" key="5">
    <source>
        <dbReference type="ARBA" id="ARBA00022553"/>
    </source>
</evidence>
<dbReference type="GO" id="GO:0000155">
    <property type="term" value="F:phosphorelay sensor kinase activity"/>
    <property type="evidence" value="ECO:0007669"/>
    <property type="project" value="InterPro"/>
</dbReference>
<dbReference type="FunFam" id="3.30.565.10:FF:000010">
    <property type="entry name" value="Sensor histidine kinase RcsC"/>
    <property type="match status" value="1"/>
</dbReference>
<dbReference type="PROSITE" id="PS50110">
    <property type="entry name" value="RESPONSE_REGULATORY"/>
    <property type="match status" value="2"/>
</dbReference>
<dbReference type="InterPro" id="IPR004358">
    <property type="entry name" value="Sig_transdc_His_kin-like_C"/>
</dbReference>
<feature type="domain" description="Response regulatory" evidence="16">
    <location>
        <begin position="1133"/>
        <end position="1246"/>
    </location>
</feature>
<comment type="caution">
    <text evidence="17">The sequence shown here is derived from an EMBL/GenBank/DDBJ whole genome shotgun (WGS) entry which is preliminary data.</text>
</comment>
<dbReference type="InterPro" id="IPR011123">
    <property type="entry name" value="Y_Y_Y"/>
</dbReference>
<keyword evidence="14" id="KW-0175">Coiled coil</keyword>
<dbReference type="CDD" id="cd00082">
    <property type="entry name" value="HisKA"/>
    <property type="match status" value="1"/>
</dbReference>
<dbReference type="SUPFAM" id="SSF52172">
    <property type="entry name" value="CheY-like"/>
    <property type="match status" value="2"/>
</dbReference>
<dbReference type="InterPro" id="IPR005467">
    <property type="entry name" value="His_kinase_dom"/>
</dbReference>
<dbReference type="FunFam" id="1.10.287.130:FF:000003">
    <property type="entry name" value="Histidine kinase"/>
    <property type="match status" value="1"/>
</dbReference>
<keyword evidence="6" id="KW-0808">Transferase</keyword>
<dbReference type="InterPro" id="IPR011006">
    <property type="entry name" value="CheY-like_superfamily"/>
</dbReference>
<organism evidence="17 18">
    <name type="scientific">Mucilaginibacter agri</name>
    <dbReference type="NCBI Taxonomy" id="2695265"/>
    <lineage>
        <taxon>Bacteria</taxon>
        <taxon>Pseudomonadati</taxon>
        <taxon>Bacteroidota</taxon>
        <taxon>Sphingobacteriia</taxon>
        <taxon>Sphingobacteriales</taxon>
        <taxon>Sphingobacteriaceae</taxon>
        <taxon>Mucilaginibacter</taxon>
    </lineage>
</organism>
<evidence type="ECO:0000259" key="16">
    <source>
        <dbReference type="PROSITE" id="PS50110"/>
    </source>
</evidence>
<dbReference type="PANTHER" id="PTHR43547:SF2">
    <property type="entry name" value="HYBRID SIGNAL TRANSDUCTION HISTIDINE KINASE C"/>
    <property type="match status" value="1"/>
</dbReference>
<evidence type="ECO:0000256" key="2">
    <source>
        <dbReference type="ARBA" id="ARBA00004651"/>
    </source>
</evidence>
<dbReference type="EMBL" id="WWEO01000042">
    <property type="protein sequence ID" value="NCD69921.1"/>
    <property type="molecule type" value="Genomic_DNA"/>
</dbReference>
<dbReference type="PROSITE" id="PS50109">
    <property type="entry name" value="HIS_KIN"/>
    <property type="match status" value="1"/>
</dbReference>
<dbReference type="CDD" id="cd16922">
    <property type="entry name" value="HATPase_EvgS-ArcB-TorS-like"/>
    <property type="match status" value="1"/>
</dbReference>
<dbReference type="Proteomes" id="UP000638732">
    <property type="component" value="Unassembled WGS sequence"/>
</dbReference>
<dbReference type="Pfam" id="PF02518">
    <property type="entry name" value="HATPase_c"/>
    <property type="match status" value="1"/>
</dbReference>
<dbReference type="Gene3D" id="3.40.50.2300">
    <property type="match status" value="2"/>
</dbReference>
<evidence type="ECO:0000256" key="1">
    <source>
        <dbReference type="ARBA" id="ARBA00000085"/>
    </source>
</evidence>
<evidence type="ECO:0000256" key="11">
    <source>
        <dbReference type="ARBA" id="ARBA00022989"/>
    </source>
</evidence>
<comment type="subcellular location">
    <subcellularLocation>
        <location evidence="2">Cell membrane</location>
        <topology evidence="2">Multi-pass membrane protein</topology>
    </subcellularLocation>
</comment>
<evidence type="ECO:0000256" key="12">
    <source>
        <dbReference type="ARBA" id="ARBA00023136"/>
    </source>
</evidence>
<keyword evidence="18" id="KW-1185">Reference proteome</keyword>
<dbReference type="Gene3D" id="2.130.10.10">
    <property type="entry name" value="YVTN repeat-like/Quinoprotein amine dehydrogenase"/>
    <property type="match status" value="4"/>
</dbReference>
<sequence length="1395" mass="157783">MISRRLVFKGIRVLIPLLLVMPLYCYAQPQTLKVEHISTQQGLSQVNVSAILQDSRGFMWIGTRDGLNRYDGYQFIIYRNDPNDKNSLSGNFVQDIVEDKNGNLWIATQSSGINMYDRKTDRFYRYTHNNRDPHSLSSNIVNKLALDNKGNLWVATQKGGLDCFNIKTKKFSHFIHTEFDVNSISDNNVRCVFIDSQHRLWAGTNAGLNLFDPQTFSFKKYQHKDGDPKSLSSNFVNIIFEDKAHQFWIGTRDRGVCHFDPEKGTFESFVHSDNPNSISANTIMTLNEDNDGNLWIGTENGGISIYNKSEKRFYTYLHDDIDETSLKGNSFYAICRDKVGNMWLGAFSGGINLFKRSTLSFKLYKHTSRPNSLSNDFVLDIEGDKAGDIWIGTDGGGVNKLNPKTGEITVYKHSDKDKNSISGNYVLKIVQDADGDMWIGTWGDGISLIDHATKKITVFRHEENNANSLSSNNVYAILQTRDKKIWIGTYDGGLDQYDKETHTFKHYYFDEDNPQSLSSTRVYSLFEDSHDNLWVGTYDGGVDLLDRKTNTFTRFMHDEKHNSISNNTVADIFEDSKHNLWLSTYSGFDKFDYPNRKFTVINQKDGLPSAAVYAAREDKHGYIWMSTNNGIAKYDPVNKTFDNYTTEDGLQGDEFKPHSAYLAPDGTTYFGGLNGFNVFNPDHILKPAGFSPLVITHFEIFNKTVRIARGVNDPSPLKEDITDTERLTLSYKQSVVTFHFAALDYSSPRRKQYAYILEGFDKVWNYVGERNTATYTNIPAGDYTLIIKYRDSKGRWSPESKGLKITIIPPWWRTWWFEILAGMLVAVGIYTVFRIRIASINAQKEMLETQVRERTDRLAHMSANERKLREEAEAAREEAEKANKAKSTFLATMSHEIRTPMNGVIGMATLLSSTELTSEQDEYVETIKTCGDSLLMVINDILDFSKIESGNMEIEQHDFDLRDCIENVLDVFATKAAKLDLDLVYQIDHDVPSQIEGDSQRLRQVLINLIGNAMKFTTKGEVFLDVKKRGDDNTYFDLCFSIRDTGIGIPADKLDKLFKPFSQVDSSTTRKYGGTGLGLAISTKLVELMGGTISAESQVGVGSTFSFTIKTKAGINAQRTYVNLNTSGLLNKQILVVDDNPTNRSILETQLKQWQHIPLMAASGEEGLKLLALHPDVDMVITDMSMPGMDGAQFADTVRGTHPKVPIILLSSVGNEQSRQMPHLFNVVLSKPTKHHVLEKQIIDQLKSNGNVFKEQKSVRAHFGEDLAKRYPMDILIAEDNEVNQKLTLQVLAKMGYHADLATNGHDAVNAVENKPYHIVFMDVQMPQMDGLEATQFIRQNLTHQPVIIAMTANALSEDREACLKAGMDDYLSKPMKLDEIVAVLEKWGRKLVSY</sequence>
<evidence type="ECO:0000313" key="17">
    <source>
        <dbReference type="EMBL" id="NCD69921.1"/>
    </source>
</evidence>
<dbReference type="Gene3D" id="1.10.287.130">
    <property type="match status" value="1"/>
</dbReference>
<name>A0A965ZHU0_9SPHI</name>
<keyword evidence="11" id="KW-1133">Transmembrane helix</keyword>
<feature type="domain" description="Response regulatory" evidence="16">
    <location>
        <begin position="1274"/>
        <end position="1389"/>
    </location>
</feature>
<evidence type="ECO:0000256" key="6">
    <source>
        <dbReference type="ARBA" id="ARBA00022679"/>
    </source>
</evidence>
<evidence type="ECO:0000256" key="14">
    <source>
        <dbReference type="SAM" id="Coils"/>
    </source>
</evidence>
<dbReference type="SMART" id="SM00387">
    <property type="entry name" value="HATPase_c"/>
    <property type="match status" value="1"/>
</dbReference>
<feature type="coiled-coil region" evidence="14">
    <location>
        <begin position="858"/>
        <end position="885"/>
    </location>
</feature>
<protein>
    <recommendedName>
        <fullName evidence="3">histidine kinase</fullName>
        <ecNumber evidence="3">2.7.13.3</ecNumber>
    </recommendedName>
</protein>
<dbReference type="SUPFAM" id="SSF47384">
    <property type="entry name" value="Homodimeric domain of signal transducing histidine kinase"/>
    <property type="match status" value="1"/>
</dbReference>
<dbReference type="Gene3D" id="3.30.565.10">
    <property type="entry name" value="Histidine kinase-like ATPase, C-terminal domain"/>
    <property type="match status" value="1"/>
</dbReference>
<dbReference type="Pfam" id="PF00072">
    <property type="entry name" value="Response_reg"/>
    <property type="match status" value="2"/>
</dbReference>
<keyword evidence="4" id="KW-1003">Cell membrane</keyword>
<dbReference type="InterPro" id="IPR003661">
    <property type="entry name" value="HisK_dim/P_dom"/>
</dbReference>
<dbReference type="SMART" id="SM00388">
    <property type="entry name" value="HisKA"/>
    <property type="match status" value="1"/>
</dbReference>
<evidence type="ECO:0000259" key="15">
    <source>
        <dbReference type="PROSITE" id="PS50109"/>
    </source>
</evidence>
<dbReference type="InterPro" id="IPR001789">
    <property type="entry name" value="Sig_transdc_resp-reg_receiver"/>
</dbReference>
<dbReference type="InterPro" id="IPR015943">
    <property type="entry name" value="WD40/YVTN_repeat-like_dom_sf"/>
</dbReference>
<keyword evidence="8" id="KW-0547">Nucleotide-binding</keyword>
<keyword evidence="9" id="KW-0418">Kinase</keyword>
<evidence type="ECO:0000313" key="18">
    <source>
        <dbReference type="Proteomes" id="UP000638732"/>
    </source>
</evidence>
<dbReference type="Pfam" id="PF07494">
    <property type="entry name" value="Reg_prop"/>
    <property type="match status" value="12"/>
</dbReference>
<dbReference type="SUPFAM" id="SSF63829">
    <property type="entry name" value="Calcium-dependent phosphotriesterase"/>
    <property type="match status" value="3"/>
</dbReference>
<dbReference type="EC" id="2.7.13.3" evidence="3"/>
<gene>
    <name evidence="17" type="ORF">GSY63_11185</name>
</gene>
<dbReference type="CDD" id="cd17546">
    <property type="entry name" value="REC_hyHK_CKI1_RcsC-like"/>
    <property type="match status" value="1"/>
</dbReference>
<dbReference type="InterPro" id="IPR003594">
    <property type="entry name" value="HATPase_dom"/>
</dbReference>
<keyword evidence="10" id="KW-0067">ATP-binding</keyword>
<evidence type="ECO:0000256" key="4">
    <source>
        <dbReference type="ARBA" id="ARBA00022475"/>
    </source>
</evidence>
<dbReference type="SUPFAM" id="SSF55874">
    <property type="entry name" value="ATPase domain of HSP90 chaperone/DNA topoisomerase II/histidine kinase"/>
    <property type="match status" value="1"/>
</dbReference>
<dbReference type="PRINTS" id="PR00344">
    <property type="entry name" value="BCTRLSENSOR"/>
</dbReference>
<feature type="modified residue" description="4-aspartylphosphate" evidence="13">
    <location>
        <position position="1183"/>
    </location>
</feature>
<dbReference type="InterPro" id="IPR013783">
    <property type="entry name" value="Ig-like_fold"/>
</dbReference>